<keyword evidence="4" id="KW-1185">Reference proteome</keyword>
<dbReference type="GO" id="GO:0004722">
    <property type="term" value="F:protein serine/threonine phosphatase activity"/>
    <property type="evidence" value="ECO:0007669"/>
    <property type="project" value="InterPro"/>
</dbReference>
<dbReference type="Pfam" id="PF00481">
    <property type="entry name" value="PP2C"/>
    <property type="match status" value="1"/>
</dbReference>
<feature type="region of interest" description="Disordered" evidence="1">
    <location>
        <begin position="214"/>
        <end position="237"/>
    </location>
</feature>
<protein>
    <submittedName>
        <fullName evidence="3">Protein phosphatase 2C, putative</fullName>
    </submittedName>
</protein>
<proteinExistence type="predicted"/>
<feature type="region of interest" description="Disordered" evidence="1">
    <location>
        <begin position="1"/>
        <end position="21"/>
    </location>
</feature>
<dbReference type="SUPFAM" id="SSF81606">
    <property type="entry name" value="PP2C-like"/>
    <property type="match status" value="1"/>
</dbReference>
<dbReference type="VEuPathDB" id="ToxoDB:EMWEY_00015830"/>
<evidence type="ECO:0000259" key="2">
    <source>
        <dbReference type="PROSITE" id="PS51746"/>
    </source>
</evidence>
<dbReference type="OrthoDB" id="10264738at2759"/>
<organism evidence="3 4">
    <name type="scientific">Eimeria maxima</name>
    <name type="common">Coccidian parasite</name>
    <dbReference type="NCBI Taxonomy" id="5804"/>
    <lineage>
        <taxon>Eukaryota</taxon>
        <taxon>Sar</taxon>
        <taxon>Alveolata</taxon>
        <taxon>Apicomplexa</taxon>
        <taxon>Conoidasida</taxon>
        <taxon>Coccidia</taxon>
        <taxon>Eucoccidiorida</taxon>
        <taxon>Eimeriorina</taxon>
        <taxon>Eimeriidae</taxon>
        <taxon>Eimeria</taxon>
    </lineage>
</organism>
<sequence>MESESALPPFFPWGETGGGGETLRKQTAELERLGWSQADGEEWFAHTASGWLCNPSEKVYFHAERNILLPVQQQQTAAAEITVAGEPDPADHEDQTGGAPQDDGMFQEDQIEKSEEEAEGDVADDESDFMLDLEEDLDAATAQKKGSTEGKDTCEDRYITRAGLPLGFFAGSAEGLCYFSAIYDGHAGTEWVGMGEGLSPLRLRSSVLCNSGRKREEEATARQQSHQRRRDQRSSMQWLQQLNRTSEPLRPEEQRLSVELEALVRSCFSAFSITDKNYLGLTSNALTQDAGSTACIAIFFGPDEEGALKLITAHAGDSRAVLCRHRRCVPNMYRYHRAQELCFSSFSLAVNRDGAAVRLTEDHKPNTPCEKKRIEAAGGQVASIQGIWRVLSLDSRKNRTFGLSTARALGDIALKKPKPLVISNPTVHVYTLHFDRDAFL</sequence>
<evidence type="ECO:0000313" key="4">
    <source>
        <dbReference type="Proteomes" id="UP000030763"/>
    </source>
</evidence>
<dbReference type="Gene3D" id="3.60.40.10">
    <property type="entry name" value="PPM-type phosphatase domain"/>
    <property type="match status" value="1"/>
</dbReference>
<dbReference type="SMART" id="SM00332">
    <property type="entry name" value="PP2Cc"/>
    <property type="match status" value="1"/>
</dbReference>
<dbReference type="InterPro" id="IPR001932">
    <property type="entry name" value="PPM-type_phosphatase-like_dom"/>
</dbReference>
<feature type="domain" description="PPM-type phosphatase" evidence="2">
    <location>
        <begin position="136"/>
        <end position="440"/>
    </location>
</feature>
<dbReference type="RefSeq" id="XP_013335102.1">
    <property type="nucleotide sequence ID" value="XM_013479648.1"/>
</dbReference>
<feature type="non-terminal residue" evidence="3">
    <location>
        <position position="440"/>
    </location>
</feature>
<dbReference type="Proteomes" id="UP000030763">
    <property type="component" value="Unassembled WGS sequence"/>
</dbReference>
<dbReference type="PANTHER" id="PTHR13832:SF827">
    <property type="entry name" value="PROTEIN PHOSPHATASE 1L"/>
    <property type="match status" value="1"/>
</dbReference>
<dbReference type="EMBL" id="HG719661">
    <property type="protein sequence ID" value="CDJ58456.1"/>
    <property type="molecule type" value="Genomic_DNA"/>
</dbReference>
<gene>
    <name evidence="3" type="ORF">EMWEY_00015830</name>
</gene>
<evidence type="ECO:0000256" key="1">
    <source>
        <dbReference type="SAM" id="MobiDB-lite"/>
    </source>
</evidence>
<name>U6M355_EIMMA</name>
<dbReference type="GeneID" id="25335569"/>
<dbReference type="InterPro" id="IPR036457">
    <property type="entry name" value="PPM-type-like_dom_sf"/>
</dbReference>
<dbReference type="InterPro" id="IPR015655">
    <property type="entry name" value="PP2C"/>
</dbReference>
<reference evidence="3" key="1">
    <citation type="submission" date="2013-10" db="EMBL/GenBank/DDBJ databases">
        <title>Genomic analysis of the causative agents of coccidiosis in chickens.</title>
        <authorList>
            <person name="Reid A.J."/>
            <person name="Blake D."/>
            <person name="Billington K."/>
            <person name="Browne H."/>
            <person name="Dunn M."/>
            <person name="Hung S."/>
            <person name="Kawahara F."/>
            <person name="Miranda-Saavedra D."/>
            <person name="Mourier T."/>
            <person name="Nagra H."/>
            <person name="Otto T.D."/>
            <person name="Rawlings N."/>
            <person name="Sanchez A."/>
            <person name="Sanders M."/>
            <person name="Subramaniam C."/>
            <person name="Tay Y."/>
            <person name="Dear P."/>
            <person name="Doerig C."/>
            <person name="Gruber A."/>
            <person name="Parkinson J."/>
            <person name="Shirley M."/>
            <person name="Wan K.L."/>
            <person name="Berriman M."/>
            <person name="Tomley F."/>
            <person name="Pain A."/>
        </authorList>
    </citation>
    <scope>NUCLEOTIDE SEQUENCE [LARGE SCALE GENOMIC DNA]</scope>
    <source>
        <strain evidence="3">Weybridge</strain>
    </source>
</reference>
<evidence type="ECO:0000313" key="3">
    <source>
        <dbReference type="EMBL" id="CDJ58456.1"/>
    </source>
</evidence>
<dbReference type="CDD" id="cd00143">
    <property type="entry name" value="PP2Cc"/>
    <property type="match status" value="1"/>
</dbReference>
<reference evidence="3" key="2">
    <citation type="submission" date="2013-10" db="EMBL/GenBank/DDBJ databases">
        <authorList>
            <person name="Aslett M."/>
        </authorList>
    </citation>
    <scope>NUCLEOTIDE SEQUENCE [LARGE SCALE GENOMIC DNA]</scope>
    <source>
        <strain evidence="3">Weybridge</strain>
    </source>
</reference>
<dbReference type="PANTHER" id="PTHR13832">
    <property type="entry name" value="PROTEIN PHOSPHATASE 2C"/>
    <property type="match status" value="1"/>
</dbReference>
<dbReference type="OMA" id="IYFGWHK"/>
<accession>U6M355</accession>
<dbReference type="AlphaFoldDB" id="U6M355"/>
<dbReference type="PROSITE" id="PS51746">
    <property type="entry name" value="PPM_2"/>
    <property type="match status" value="1"/>
</dbReference>
<feature type="region of interest" description="Disordered" evidence="1">
    <location>
        <begin position="86"/>
        <end position="105"/>
    </location>
</feature>